<organism evidence="10 11">
    <name type="scientific">Symbiodinium pilosum</name>
    <name type="common">Dinoflagellate</name>
    <dbReference type="NCBI Taxonomy" id="2952"/>
    <lineage>
        <taxon>Eukaryota</taxon>
        <taxon>Sar</taxon>
        <taxon>Alveolata</taxon>
        <taxon>Dinophyceae</taxon>
        <taxon>Suessiales</taxon>
        <taxon>Symbiodiniaceae</taxon>
        <taxon>Symbiodinium</taxon>
    </lineage>
</organism>
<feature type="domain" description="ABC transmembrane type-1" evidence="9">
    <location>
        <begin position="460"/>
        <end position="753"/>
    </location>
</feature>
<evidence type="ECO:0000256" key="6">
    <source>
        <dbReference type="ARBA" id="ARBA00023136"/>
    </source>
</evidence>
<evidence type="ECO:0000256" key="7">
    <source>
        <dbReference type="SAM" id="Phobius"/>
    </source>
</evidence>
<comment type="caution">
    <text evidence="10">The sequence shown here is derived from an EMBL/GenBank/DDBJ whole genome shotgun (WGS) entry which is preliminary data.</text>
</comment>
<dbReference type="InterPro" id="IPR027417">
    <property type="entry name" value="P-loop_NTPase"/>
</dbReference>
<feature type="transmembrane region" description="Helical" evidence="7">
    <location>
        <begin position="610"/>
        <end position="629"/>
    </location>
</feature>
<dbReference type="Gene3D" id="1.20.1560.10">
    <property type="entry name" value="ABC transporter type 1, transmembrane domain"/>
    <property type="match status" value="1"/>
</dbReference>
<keyword evidence="3" id="KW-0677">Repeat</keyword>
<evidence type="ECO:0000259" key="9">
    <source>
        <dbReference type="PROSITE" id="PS50929"/>
    </source>
</evidence>
<keyword evidence="1 7" id="KW-0812">Transmembrane</keyword>
<dbReference type="SUPFAM" id="SSF52540">
    <property type="entry name" value="P-loop containing nucleoside triphosphate hydrolases"/>
    <property type="match status" value="1"/>
</dbReference>
<feature type="transmembrane region" description="Helical" evidence="7">
    <location>
        <begin position="506"/>
        <end position="525"/>
    </location>
</feature>
<feature type="transmembrane region" description="Helical" evidence="7">
    <location>
        <begin position="432"/>
        <end position="448"/>
    </location>
</feature>
<dbReference type="SMART" id="SM00237">
    <property type="entry name" value="Calx_beta"/>
    <property type="match status" value="1"/>
</dbReference>
<dbReference type="GO" id="GO:0007154">
    <property type="term" value="P:cell communication"/>
    <property type="evidence" value="ECO:0007669"/>
    <property type="project" value="InterPro"/>
</dbReference>
<keyword evidence="6 7" id="KW-0472">Membrane</keyword>
<evidence type="ECO:0000256" key="4">
    <source>
        <dbReference type="ARBA" id="ARBA00022837"/>
    </source>
</evidence>
<dbReference type="InterPro" id="IPR011527">
    <property type="entry name" value="ABC1_TM_dom"/>
</dbReference>
<dbReference type="GO" id="GO:0140359">
    <property type="term" value="F:ABC-type transporter activity"/>
    <property type="evidence" value="ECO:0007669"/>
    <property type="project" value="InterPro"/>
</dbReference>
<dbReference type="GO" id="GO:0016887">
    <property type="term" value="F:ATP hydrolysis activity"/>
    <property type="evidence" value="ECO:0007669"/>
    <property type="project" value="InterPro"/>
</dbReference>
<dbReference type="PROSITE" id="PS51221">
    <property type="entry name" value="TTL"/>
    <property type="match status" value="1"/>
</dbReference>
<dbReference type="Gene3D" id="3.40.50.300">
    <property type="entry name" value="P-loop containing nucleotide triphosphate hydrolases"/>
    <property type="match status" value="1"/>
</dbReference>
<dbReference type="InterPro" id="IPR038081">
    <property type="entry name" value="CalX-like_sf"/>
</dbReference>
<gene>
    <name evidence="10" type="ORF">SPIL2461_LOCUS2097</name>
</gene>
<dbReference type="OrthoDB" id="414950at2759"/>
<dbReference type="PANTHER" id="PTHR47551">
    <property type="entry name" value="TUBULIN--TYROSINE LIGASE PBY1-RELATED"/>
    <property type="match status" value="1"/>
</dbReference>
<evidence type="ECO:0000256" key="1">
    <source>
        <dbReference type="ARBA" id="ARBA00022692"/>
    </source>
</evidence>
<dbReference type="SUPFAM" id="SSF90123">
    <property type="entry name" value="ABC transporter transmembrane region"/>
    <property type="match status" value="1"/>
</dbReference>
<dbReference type="GO" id="GO:0000932">
    <property type="term" value="C:P-body"/>
    <property type="evidence" value="ECO:0007669"/>
    <property type="project" value="TreeGrafter"/>
</dbReference>
<dbReference type="Proteomes" id="UP000649617">
    <property type="component" value="Unassembled WGS sequence"/>
</dbReference>
<dbReference type="AlphaFoldDB" id="A0A812JS91"/>
<name>A0A812JS91_SYMPI</name>
<reference evidence="10" key="1">
    <citation type="submission" date="2021-02" db="EMBL/GenBank/DDBJ databases">
        <authorList>
            <person name="Dougan E. K."/>
            <person name="Rhodes N."/>
            <person name="Thang M."/>
            <person name="Chan C."/>
        </authorList>
    </citation>
    <scope>NUCLEOTIDE SEQUENCE</scope>
</reference>
<accession>A0A812JS91</accession>
<dbReference type="EMBL" id="CAJNIZ010002224">
    <property type="protein sequence ID" value="CAE7207908.1"/>
    <property type="molecule type" value="Genomic_DNA"/>
</dbReference>
<dbReference type="Gene3D" id="2.60.40.2030">
    <property type="match status" value="1"/>
</dbReference>
<evidence type="ECO:0000259" key="8">
    <source>
        <dbReference type="PROSITE" id="PS50893"/>
    </source>
</evidence>
<dbReference type="GO" id="GO:0016020">
    <property type="term" value="C:membrane"/>
    <property type="evidence" value="ECO:0007669"/>
    <property type="project" value="InterPro"/>
</dbReference>
<dbReference type="InterPro" id="IPR027746">
    <property type="entry name" value="TTL"/>
</dbReference>
<sequence>MSREEIAEKIRPAGVVEWVIQPYVTPPLLHRRRKFHLRVHFLLIGCPRCGFSRAWLHEELHVVLAASRPWTDDPKEVAAHLTNHCIQASQPDYKESEQILLWRELAEEAGLDSEAVLQQIEIALGQSLEAAAASPGFTPLPQSFELFGADFVFEDRGPAAPKAWLLEVNAGPDLAVFGAARRAEAVRLAEDVLRAAVLPFEANLKDAPYLGHQECSCRDKIGSTGFSREFWASAPQTASPQAELRRVARRLGTAANWAKAVTSVPCTAIAKSKFEARRLQTWRRRQRLTGAMVKADRRQISSGDVVQLFASTFYSSEKENAIIRVARIGTLHGSCSVQWRTEDNSAHAGQKYHGATGTIEFGPGESIRIFEVELIDDDDFDSTLDFHVVLYGASNCTIDPAGSRSVVMITDDDTFPSNAFEEEVKKESEEELYGVGWSLLFAFMCFCFNHVRTIRWKTCLCLLLSMLGNAYYLSTIFIRVYLVDTVLDNITPGTSERLWIPGDRDATSIAVGLAWILPNFILLGSDYFEMAVLEMGFNIRYHLRVNLFRKYLNYTDRAHQTVPLQDLKISMMEDIPELVSQGYLIIFELWAMLGKIACIAFFMLRKHPHSAVPLLAYPVLIFVYLQCTYSKRLALMAREGEGQSDTTGAIMNLHTAQRLVNSYGIRGFVVSRFEEILRHQRSLTMDLKSFEFWNSQLIPWITLLAIGYYMAMSTRVVLSGHTSLGSFLATINVYKDLGDRFSTILRGFTSLSKSISPLCGVTLQFSLPVDVPERAENFQRRQEFALSWLQMQAATGQVSLDDIPIVFQDVKVTHAPYMHGATGGFSAQARQGSIIQIAGPHDCGKMTMLSLICDAVPPSSGAVYLSPHLHLLHVPRLPLFAEKFGIFCNLHMANDSSQYSPEIYERGVRMLQKLRLDKRWIKEMYDGEALALHNAASETRELMPHRNLWCFQDEEGDAEGDEEEEEPDIPWLTRMSASEKWRFQLARALLHNPHVLAIHRPVQELSGEVRQIVLACLKDFVRMRGLDVEGGLDAAKRRPRTVIFTTGSDDRFDFADYVWRITPQGVAVEKSLPPLQNKAPNNGRSVSLPG</sequence>
<feature type="transmembrane region" description="Helical" evidence="7">
    <location>
        <begin position="460"/>
        <end position="482"/>
    </location>
</feature>
<feature type="transmembrane region" description="Helical" evidence="7">
    <location>
        <begin position="582"/>
        <end position="604"/>
    </location>
</feature>
<protein>
    <submittedName>
        <fullName evidence="10">Uncharacterized protein</fullName>
    </submittedName>
</protein>
<dbReference type="PROSITE" id="PS50893">
    <property type="entry name" value="ABC_TRANSPORTER_2"/>
    <property type="match status" value="1"/>
</dbReference>
<dbReference type="PROSITE" id="PS50929">
    <property type="entry name" value="ABC_TM1F"/>
    <property type="match status" value="1"/>
</dbReference>
<dbReference type="InterPro" id="IPR003644">
    <property type="entry name" value="Calx_beta"/>
</dbReference>
<dbReference type="Gene3D" id="3.30.470.20">
    <property type="entry name" value="ATP-grasp fold, B domain"/>
    <property type="match status" value="1"/>
</dbReference>
<keyword evidence="5 7" id="KW-1133">Transmembrane helix</keyword>
<evidence type="ECO:0000256" key="5">
    <source>
        <dbReference type="ARBA" id="ARBA00022989"/>
    </source>
</evidence>
<evidence type="ECO:0000313" key="10">
    <source>
        <dbReference type="EMBL" id="CAE7207908.1"/>
    </source>
</evidence>
<keyword evidence="2" id="KW-0732">Signal</keyword>
<keyword evidence="4" id="KW-0106">Calcium</keyword>
<dbReference type="PANTHER" id="PTHR47551:SF1">
    <property type="entry name" value="TUBULIN--TYROSINE LIGASE PBY1-RELATED"/>
    <property type="match status" value="1"/>
</dbReference>
<dbReference type="InterPro" id="IPR003439">
    <property type="entry name" value="ABC_transporter-like_ATP-bd"/>
</dbReference>
<evidence type="ECO:0000256" key="2">
    <source>
        <dbReference type="ARBA" id="ARBA00022729"/>
    </source>
</evidence>
<evidence type="ECO:0000256" key="3">
    <source>
        <dbReference type="ARBA" id="ARBA00022737"/>
    </source>
</evidence>
<dbReference type="Pfam" id="PF03160">
    <property type="entry name" value="Calx-beta"/>
    <property type="match status" value="1"/>
</dbReference>
<proteinExistence type="predicted"/>
<dbReference type="InterPro" id="IPR004344">
    <property type="entry name" value="TTL/TTLL_fam"/>
</dbReference>
<dbReference type="Pfam" id="PF03133">
    <property type="entry name" value="TTL"/>
    <property type="match status" value="1"/>
</dbReference>
<keyword evidence="11" id="KW-1185">Reference proteome</keyword>
<dbReference type="GO" id="GO:0005524">
    <property type="term" value="F:ATP binding"/>
    <property type="evidence" value="ECO:0007669"/>
    <property type="project" value="InterPro"/>
</dbReference>
<feature type="transmembrane region" description="Helical" evidence="7">
    <location>
        <begin position="697"/>
        <end position="718"/>
    </location>
</feature>
<dbReference type="SUPFAM" id="SSF141072">
    <property type="entry name" value="CalX-like"/>
    <property type="match status" value="1"/>
</dbReference>
<evidence type="ECO:0000313" key="11">
    <source>
        <dbReference type="Proteomes" id="UP000649617"/>
    </source>
</evidence>
<feature type="domain" description="ABC transporter" evidence="8">
    <location>
        <begin position="805"/>
        <end position="1088"/>
    </location>
</feature>
<dbReference type="InterPro" id="IPR036640">
    <property type="entry name" value="ABC1_TM_sf"/>
</dbReference>